<dbReference type="PANTHER" id="PTHR34501:SF9">
    <property type="entry name" value="MAJOR OUTER MEMBRANE PROTEIN P.IA"/>
    <property type="match status" value="1"/>
</dbReference>
<dbReference type="PRINTS" id="PR00182">
    <property type="entry name" value="ECOLNEIPORIN"/>
</dbReference>
<dbReference type="InterPro" id="IPR033900">
    <property type="entry name" value="Gram_neg_porin_domain"/>
</dbReference>
<dbReference type="GO" id="GO:0009279">
    <property type="term" value="C:cell outer membrane"/>
    <property type="evidence" value="ECO:0007669"/>
    <property type="project" value="UniProtKB-SubCell"/>
</dbReference>
<evidence type="ECO:0000256" key="5">
    <source>
        <dbReference type="ARBA" id="ARBA00022692"/>
    </source>
</evidence>
<evidence type="ECO:0000256" key="2">
    <source>
        <dbReference type="ARBA" id="ARBA00011233"/>
    </source>
</evidence>
<dbReference type="Gene3D" id="2.40.160.10">
    <property type="entry name" value="Porin"/>
    <property type="match status" value="1"/>
</dbReference>
<protein>
    <submittedName>
        <fullName evidence="13">Outer membrane protein (Porin)</fullName>
    </submittedName>
</protein>
<feature type="chain" id="PRO_5012123472" evidence="11">
    <location>
        <begin position="21"/>
        <end position="393"/>
    </location>
</feature>
<keyword evidence="9" id="KW-0472">Membrane</keyword>
<evidence type="ECO:0000256" key="3">
    <source>
        <dbReference type="ARBA" id="ARBA00022448"/>
    </source>
</evidence>
<dbReference type="GeneID" id="95549022"/>
<keyword evidence="3" id="KW-0813">Transport</keyword>
<evidence type="ECO:0000256" key="4">
    <source>
        <dbReference type="ARBA" id="ARBA00022452"/>
    </source>
</evidence>
<dbReference type="EMBL" id="FXAH01000001">
    <property type="protein sequence ID" value="SME97932.1"/>
    <property type="molecule type" value="Genomic_DNA"/>
</dbReference>
<evidence type="ECO:0000256" key="10">
    <source>
        <dbReference type="ARBA" id="ARBA00023237"/>
    </source>
</evidence>
<evidence type="ECO:0000256" key="1">
    <source>
        <dbReference type="ARBA" id="ARBA00004571"/>
    </source>
</evidence>
<feature type="domain" description="Porin" evidence="12">
    <location>
        <begin position="7"/>
        <end position="358"/>
    </location>
</feature>
<dbReference type="OrthoDB" id="8982743at2"/>
<organism evidence="13 14">
    <name type="scientific">Trinickia caryophylli</name>
    <name type="common">Paraburkholderia caryophylli</name>
    <dbReference type="NCBI Taxonomy" id="28094"/>
    <lineage>
        <taxon>Bacteria</taxon>
        <taxon>Pseudomonadati</taxon>
        <taxon>Pseudomonadota</taxon>
        <taxon>Betaproteobacteria</taxon>
        <taxon>Burkholderiales</taxon>
        <taxon>Burkholderiaceae</taxon>
        <taxon>Trinickia</taxon>
    </lineage>
</organism>
<dbReference type="CDD" id="cd00342">
    <property type="entry name" value="gram_neg_porins"/>
    <property type="match status" value="1"/>
</dbReference>
<keyword evidence="14" id="KW-1185">Reference proteome</keyword>
<evidence type="ECO:0000256" key="9">
    <source>
        <dbReference type="ARBA" id="ARBA00023136"/>
    </source>
</evidence>
<evidence type="ECO:0000256" key="6">
    <source>
        <dbReference type="ARBA" id="ARBA00022729"/>
    </source>
</evidence>
<dbReference type="PRINTS" id="PR00184">
    <property type="entry name" value="NEISSPPORIN"/>
</dbReference>
<comment type="subcellular location">
    <subcellularLocation>
        <location evidence="1">Cell outer membrane</location>
        <topology evidence="1">Multi-pass membrane protein</topology>
    </subcellularLocation>
</comment>
<dbReference type="RefSeq" id="WP_085223932.1">
    <property type="nucleotide sequence ID" value="NZ_BSQD01000001.1"/>
</dbReference>
<gene>
    <name evidence="13" type="ORF">SAMN06295900_101501</name>
</gene>
<keyword evidence="8" id="KW-0626">Porin</keyword>
<dbReference type="GO" id="GO:0034220">
    <property type="term" value="P:monoatomic ion transmembrane transport"/>
    <property type="evidence" value="ECO:0007669"/>
    <property type="project" value="InterPro"/>
</dbReference>
<dbReference type="AlphaFoldDB" id="A0A1X7CKD3"/>
<dbReference type="STRING" id="28094.SAMN06295900_101501"/>
<dbReference type="InterPro" id="IPR023614">
    <property type="entry name" value="Porin_dom_sf"/>
</dbReference>
<dbReference type="InterPro" id="IPR050298">
    <property type="entry name" value="Gram-neg_bact_OMP"/>
</dbReference>
<dbReference type="GO" id="GO:0046930">
    <property type="term" value="C:pore complex"/>
    <property type="evidence" value="ECO:0007669"/>
    <property type="project" value="UniProtKB-KW"/>
</dbReference>
<comment type="subunit">
    <text evidence="2">Homotrimer.</text>
</comment>
<dbReference type="PANTHER" id="PTHR34501">
    <property type="entry name" value="PROTEIN YDDL-RELATED"/>
    <property type="match status" value="1"/>
</dbReference>
<dbReference type="Proteomes" id="UP000192911">
    <property type="component" value="Unassembled WGS sequence"/>
</dbReference>
<name>A0A1X7CKD3_TRICW</name>
<keyword evidence="10" id="KW-0998">Cell outer membrane</keyword>
<evidence type="ECO:0000256" key="8">
    <source>
        <dbReference type="ARBA" id="ARBA00023114"/>
    </source>
</evidence>
<reference evidence="14" key="1">
    <citation type="submission" date="2017-04" db="EMBL/GenBank/DDBJ databases">
        <authorList>
            <person name="Varghese N."/>
            <person name="Submissions S."/>
        </authorList>
    </citation>
    <scope>NUCLEOTIDE SEQUENCE [LARGE SCALE GENOMIC DNA]</scope>
    <source>
        <strain evidence="14">Ballard 720</strain>
    </source>
</reference>
<accession>A0A1X7CKD3</accession>
<dbReference type="InterPro" id="IPR001702">
    <property type="entry name" value="Porin_Gram-ve"/>
</dbReference>
<dbReference type="GO" id="GO:0015288">
    <property type="term" value="F:porin activity"/>
    <property type="evidence" value="ECO:0007669"/>
    <property type="project" value="UniProtKB-KW"/>
</dbReference>
<dbReference type="SUPFAM" id="SSF56935">
    <property type="entry name" value="Porins"/>
    <property type="match status" value="1"/>
</dbReference>
<evidence type="ECO:0000313" key="14">
    <source>
        <dbReference type="Proteomes" id="UP000192911"/>
    </source>
</evidence>
<evidence type="ECO:0000256" key="11">
    <source>
        <dbReference type="SAM" id="SignalP"/>
    </source>
</evidence>
<proteinExistence type="predicted"/>
<evidence type="ECO:0000256" key="7">
    <source>
        <dbReference type="ARBA" id="ARBA00023065"/>
    </source>
</evidence>
<keyword evidence="7" id="KW-0406">Ion transport</keyword>
<evidence type="ECO:0000259" key="12">
    <source>
        <dbReference type="Pfam" id="PF13609"/>
    </source>
</evidence>
<sequence>MKKSLIALAVTSAVAAPAFAQNSVTLYGIIDAGITYTNNSGGHSQWQMQSGILQGSRWGLKGAEDLGGGTKAIFQLENGFNVMNGKLAQNGRQFGRQAYVGLTNDSYGTLTLGRQYDPVVDMAQSTTFNGQWGAFFSHPSDIDNTDNGFRVNNAVKYVSPTFYGLKAEAMYAFGGVAGSFGQKSTIGGGLSYTAGPLYVGAGYFFAKNPAAQFDDGNFITNIGTAAAPVAPVVGSSNGHGAFGYVGTPGSMESASVGASYAFGPALVGANFSHVRFDDANQGSVARAGGAGDYVWFNSYELWGQYSLTPATTLGLGYTFTNGRDALANVKPKYHQVNAVADYRLSKRTDVYVMAVYQHAAGGSAKADIYDGVAGSQSTTANQVVARVGIRHKF</sequence>
<feature type="signal peptide" evidence="11">
    <location>
        <begin position="1"/>
        <end position="20"/>
    </location>
</feature>
<keyword evidence="6 11" id="KW-0732">Signal</keyword>
<dbReference type="Pfam" id="PF13609">
    <property type="entry name" value="Porin_4"/>
    <property type="match status" value="1"/>
</dbReference>
<evidence type="ECO:0000313" key="13">
    <source>
        <dbReference type="EMBL" id="SME97932.1"/>
    </source>
</evidence>
<keyword evidence="5" id="KW-0812">Transmembrane</keyword>
<dbReference type="InterPro" id="IPR002299">
    <property type="entry name" value="Porin_Neis"/>
</dbReference>
<keyword evidence="4" id="KW-1134">Transmembrane beta strand</keyword>